<proteinExistence type="predicted"/>
<dbReference type="EMBL" id="JAFMOW010000060">
    <property type="protein sequence ID" value="MBU9855637.1"/>
    <property type="molecule type" value="Genomic_DNA"/>
</dbReference>
<evidence type="ECO:0000256" key="2">
    <source>
        <dbReference type="ARBA" id="ARBA00023125"/>
    </source>
</evidence>
<comment type="caution">
    <text evidence="5">The sequence shown here is derived from an EMBL/GenBank/DDBJ whole genome shotgun (WGS) entry which is preliminary data.</text>
</comment>
<dbReference type="CDD" id="cd06124">
    <property type="entry name" value="cupin_NimR-like_N"/>
    <property type="match status" value="1"/>
</dbReference>
<evidence type="ECO:0000256" key="1">
    <source>
        <dbReference type="ARBA" id="ARBA00023015"/>
    </source>
</evidence>
<dbReference type="PANTHER" id="PTHR11019:SF199">
    <property type="entry name" value="HTH-TYPE TRANSCRIPTIONAL REGULATOR NIMR"/>
    <property type="match status" value="1"/>
</dbReference>
<organism evidence="5 6">
    <name type="scientific">Rahnella bonaserana</name>
    <dbReference type="NCBI Taxonomy" id="2816248"/>
    <lineage>
        <taxon>Bacteria</taxon>
        <taxon>Pseudomonadati</taxon>
        <taxon>Pseudomonadota</taxon>
        <taxon>Gammaproteobacteria</taxon>
        <taxon>Enterobacterales</taxon>
        <taxon>Yersiniaceae</taxon>
        <taxon>Rahnella</taxon>
    </lineage>
</organism>
<dbReference type="PROSITE" id="PS01124">
    <property type="entry name" value="HTH_ARAC_FAMILY_2"/>
    <property type="match status" value="1"/>
</dbReference>
<sequence>MKDVPGKSAMKSFSKRNWLSQEHSSISKGSRPVHIRSYLIESNTCVSPHTHEFAQFHSARKGNMRLETADNCWIVPSHYGIWIPAHMEHTVWALDNVYLESLDIETELLDDSISMCQAVTISDVAKELIHHAAETIPELYEEHGNDGKLVSVLLDIIFNLPQVDFVLPWPKNPVLNDMCHTILESPGAEHYIEFWSAKVGMSTRNFSRKFKCETGLSFGLWKQKMRIFESVIMLKQNKSVTTIALEMGYSSTAAFSYSFKTILGVPPTEYSGQS</sequence>
<keyword evidence="3" id="KW-0804">Transcription</keyword>
<dbReference type="InterPro" id="IPR003313">
    <property type="entry name" value="AraC-bd"/>
</dbReference>
<keyword evidence="6" id="KW-1185">Reference proteome</keyword>
<feature type="domain" description="HTH araC/xylS-type" evidence="4">
    <location>
        <begin position="176"/>
        <end position="273"/>
    </location>
</feature>
<keyword evidence="1" id="KW-0805">Transcription regulation</keyword>
<gene>
    <name evidence="5" type="ORF">J1778_10135</name>
</gene>
<dbReference type="PROSITE" id="PS00041">
    <property type="entry name" value="HTH_ARAC_FAMILY_1"/>
    <property type="match status" value="1"/>
</dbReference>
<keyword evidence="2" id="KW-0238">DNA-binding</keyword>
<dbReference type="PANTHER" id="PTHR11019">
    <property type="entry name" value="HTH-TYPE TRANSCRIPTIONAL REGULATOR NIMR"/>
    <property type="match status" value="1"/>
</dbReference>
<dbReference type="RefSeq" id="WP_217173071.1">
    <property type="nucleotide sequence ID" value="NZ_JAFMOW010000060.1"/>
</dbReference>
<dbReference type="Pfam" id="PF02311">
    <property type="entry name" value="AraC_binding"/>
    <property type="match status" value="1"/>
</dbReference>
<name>A0ABS6LU63_9GAMM</name>
<dbReference type="InterPro" id="IPR018060">
    <property type="entry name" value="HTH_AraC"/>
</dbReference>
<evidence type="ECO:0000313" key="6">
    <source>
        <dbReference type="Proteomes" id="UP000734343"/>
    </source>
</evidence>
<evidence type="ECO:0000259" key="4">
    <source>
        <dbReference type="PROSITE" id="PS01124"/>
    </source>
</evidence>
<dbReference type="Proteomes" id="UP000734343">
    <property type="component" value="Unassembled WGS sequence"/>
</dbReference>
<evidence type="ECO:0000313" key="5">
    <source>
        <dbReference type="EMBL" id="MBU9855637.1"/>
    </source>
</evidence>
<dbReference type="InterPro" id="IPR018062">
    <property type="entry name" value="HTH_AraC-typ_CS"/>
</dbReference>
<evidence type="ECO:0000256" key="3">
    <source>
        <dbReference type="ARBA" id="ARBA00023163"/>
    </source>
</evidence>
<protein>
    <submittedName>
        <fullName evidence="5">Helix-turn-helix transcriptional regulator</fullName>
    </submittedName>
</protein>
<accession>A0ABS6LU63</accession>
<dbReference type="SMART" id="SM00342">
    <property type="entry name" value="HTH_ARAC"/>
    <property type="match status" value="1"/>
</dbReference>
<reference evidence="5 6" key="1">
    <citation type="submission" date="2021-03" db="EMBL/GenBank/DDBJ databases">
        <title>Five novel Rahnella species.</title>
        <authorList>
            <person name="Brady C."/>
            <person name="Asselin J."/>
            <person name="Beer S."/>
            <person name="Bruberg M.B."/>
            <person name="Crampton B."/>
            <person name="Venter S."/>
            <person name="Arnold D."/>
            <person name="Denman S."/>
        </authorList>
    </citation>
    <scope>NUCLEOTIDE SEQUENCE [LARGE SCALE GENOMIC DNA]</scope>
    <source>
        <strain evidence="5 6">H11b</strain>
    </source>
</reference>
<dbReference type="Pfam" id="PF12833">
    <property type="entry name" value="HTH_18"/>
    <property type="match status" value="1"/>
</dbReference>